<organism evidence="2 3">
    <name type="scientific">Jeotgalibacillus malaysiensis</name>
    <dbReference type="NCBI Taxonomy" id="1508404"/>
    <lineage>
        <taxon>Bacteria</taxon>
        <taxon>Bacillati</taxon>
        <taxon>Bacillota</taxon>
        <taxon>Bacilli</taxon>
        <taxon>Bacillales</taxon>
        <taxon>Caryophanaceae</taxon>
        <taxon>Jeotgalibacillus</taxon>
    </lineage>
</organism>
<dbReference type="EMBL" id="CP009417">
    <property type="protein sequence ID" value="AJD93705.1"/>
    <property type="molecule type" value="Genomic_DNA"/>
</dbReference>
<keyword evidence="3" id="KW-1185">Reference proteome</keyword>
<evidence type="ECO:0008006" key="4">
    <source>
        <dbReference type="Google" id="ProtNLM"/>
    </source>
</evidence>
<reference evidence="2 3" key="1">
    <citation type="submission" date="2014-08" db="EMBL/GenBank/DDBJ databases">
        <title>Complete genome of a marine bacteria Jeotgalibacillus malaysiensis.</title>
        <authorList>
            <person name="Yaakop A.S."/>
            <person name="Chan K.-G."/>
            <person name="Goh K.M."/>
        </authorList>
    </citation>
    <scope>NUCLEOTIDE SEQUENCE [LARGE SCALE GENOMIC DNA]</scope>
    <source>
        <strain evidence="2 3">D5</strain>
        <plasmid evidence="3">Plasmid</plasmid>
    </source>
</reference>
<feature type="chain" id="PRO_5038923587" description="Lipoprotein" evidence="1">
    <location>
        <begin position="19"/>
        <end position="142"/>
    </location>
</feature>
<dbReference type="Proteomes" id="UP000031449">
    <property type="component" value="Plasmid unnamed"/>
</dbReference>
<dbReference type="BioCyc" id="JESP1508404:G14D9-13711-MONOMER"/>
<dbReference type="AlphaFoldDB" id="A0A0B5AU20"/>
<gene>
    <name evidence="2" type="ORF">JMA_43880</name>
</gene>
<feature type="signal peptide" evidence="1">
    <location>
        <begin position="1"/>
        <end position="18"/>
    </location>
</feature>
<keyword evidence="1" id="KW-0732">Signal</keyword>
<protein>
    <recommendedName>
        <fullName evidence="4">Lipoprotein</fullName>
    </recommendedName>
</protein>
<proteinExistence type="predicted"/>
<sequence>MRKLMVVVGLLSALLLGACGDSSNTKTGNVEDMSEVKVAYPGDYVTNNITYNTMFGGFKDETTMLFYIYAGNNSYNQIYVSTETSDLVKNPIVAVSDKQIVRVLLMDAKSGRIEYVMEERPEEVPLSSYPTVNYDMENNEEE</sequence>
<dbReference type="PROSITE" id="PS51257">
    <property type="entry name" value="PROKAR_LIPOPROTEIN"/>
    <property type="match status" value="1"/>
</dbReference>
<dbReference type="KEGG" id="jeo:JMA_43880"/>
<accession>A0A0B5AU20</accession>
<geneLocation type="plasmid" evidence="3"/>
<dbReference type="HOGENOM" id="CLU_1813216_0_0_9"/>
<keyword evidence="2" id="KW-0614">Plasmid</keyword>
<evidence type="ECO:0000313" key="2">
    <source>
        <dbReference type="EMBL" id="AJD93705.1"/>
    </source>
</evidence>
<name>A0A0B5AU20_9BACL</name>
<evidence type="ECO:0000313" key="3">
    <source>
        <dbReference type="Proteomes" id="UP000031449"/>
    </source>
</evidence>
<evidence type="ECO:0000256" key="1">
    <source>
        <dbReference type="SAM" id="SignalP"/>
    </source>
</evidence>